<feature type="compositionally biased region" description="Basic and acidic residues" evidence="1">
    <location>
        <begin position="202"/>
        <end position="212"/>
    </location>
</feature>
<sequence>MAREWQPQARQQTTEKASDDAAPARGPGGTTGWLRGGDFARRSDAPAEQTVDPEAETNHHPAAVAPAEHPRPEPSPEPVISDPPYEQRGRAPDDPAADQQSGEPHDVAASAGGNDGPEDRREDPVLSPSPDESRWRRFMGGSSGGGPLSEGRVAREQAQQTPPGGENAARASRPGASRDQEDADVAPGGTMDPNTRMNRIAEQIRRGDRDPYTAEAYEDEQEEEAAREGLARGGPLVWLIDHWKVIALPLGALCMLTFVVATVGLPNLGGGGEVASNEGSPSGGDAARTTSGSGPERAPLYDSGLSFQFAEKDDGTVVLTAGGDLEWTGRVEQVSKQEAPEGGEAGSAATAAVEVLRLSGPTAAEVGPGYTMDSGSDNPGQKSTTVFAVEGSGVPDLHATFDLFTGLSGEGATQRANGTYAITADSGELIAEGDYSDHRTGGAGGREVIRTYTEQVPGESGSFQFKVRYEADKDVPIPLLVGWQTPEERPEDLRLGGQL</sequence>
<dbReference type="KEGG" id="rub:GBA63_22705"/>
<feature type="compositionally biased region" description="Gly residues" evidence="1">
    <location>
        <begin position="26"/>
        <end position="35"/>
    </location>
</feature>
<dbReference type="EMBL" id="CP045120">
    <property type="protein sequence ID" value="QIN85511.1"/>
    <property type="molecule type" value="Genomic_DNA"/>
</dbReference>
<proteinExistence type="predicted"/>
<evidence type="ECO:0000313" key="3">
    <source>
        <dbReference type="Proteomes" id="UP000501452"/>
    </source>
</evidence>
<keyword evidence="2" id="KW-0614">Plasmid</keyword>
<dbReference type="AlphaFoldDB" id="A0A6G8QGH1"/>
<feature type="region of interest" description="Disordered" evidence="1">
    <location>
        <begin position="1"/>
        <end position="226"/>
    </location>
</feature>
<gene>
    <name evidence="2" type="ORF">GBA63_22705</name>
</gene>
<feature type="region of interest" description="Disordered" evidence="1">
    <location>
        <begin position="274"/>
        <end position="300"/>
    </location>
</feature>
<geneLocation type="plasmid" evidence="2 3">
    <name>unnamed1</name>
</geneLocation>
<protein>
    <submittedName>
        <fullName evidence="2">Uncharacterized protein</fullName>
    </submittedName>
</protein>
<accession>A0A6G8QGH1</accession>
<evidence type="ECO:0000256" key="1">
    <source>
        <dbReference type="SAM" id="MobiDB-lite"/>
    </source>
</evidence>
<name>A0A6G8QGH1_9ACTN</name>
<keyword evidence="3" id="KW-1185">Reference proteome</keyword>
<dbReference type="RefSeq" id="WP_166180887.1">
    <property type="nucleotide sequence ID" value="NZ_CP045120.1"/>
</dbReference>
<reference evidence="2 3" key="1">
    <citation type="submission" date="2019-10" db="EMBL/GenBank/DDBJ databases">
        <title>Rubrobacter sp nov SCSIO 52090 isolated from a deep-sea sediment in the South China Sea.</title>
        <authorList>
            <person name="Chen R.W."/>
        </authorList>
    </citation>
    <scope>NUCLEOTIDE SEQUENCE [LARGE SCALE GENOMIC DNA]</scope>
    <source>
        <strain evidence="2 3">SCSIO 52909</strain>
        <plasmid evidence="2 3">unnamed1</plasmid>
    </source>
</reference>
<evidence type="ECO:0000313" key="2">
    <source>
        <dbReference type="EMBL" id="QIN85511.1"/>
    </source>
</evidence>
<dbReference type="Proteomes" id="UP000501452">
    <property type="component" value="Plasmid unnamed1"/>
</dbReference>
<organism evidence="2 3">
    <name type="scientific">Rubrobacter tropicus</name>
    <dbReference type="NCBI Taxonomy" id="2653851"/>
    <lineage>
        <taxon>Bacteria</taxon>
        <taxon>Bacillati</taxon>
        <taxon>Actinomycetota</taxon>
        <taxon>Rubrobacteria</taxon>
        <taxon>Rubrobacterales</taxon>
        <taxon>Rubrobacteraceae</taxon>
        <taxon>Rubrobacter</taxon>
    </lineage>
</organism>